<dbReference type="InterPro" id="IPR001751">
    <property type="entry name" value="S100/CaBP7/8-like_CS"/>
</dbReference>
<organism evidence="4 5">
    <name type="scientific">Thraustotheca clavata</name>
    <dbReference type="NCBI Taxonomy" id="74557"/>
    <lineage>
        <taxon>Eukaryota</taxon>
        <taxon>Sar</taxon>
        <taxon>Stramenopiles</taxon>
        <taxon>Oomycota</taxon>
        <taxon>Saprolegniomycetes</taxon>
        <taxon>Saprolegniales</taxon>
        <taxon>Achlyaceae</taxon>
        <taxon>Thraustotheca</taxon>
    </lineage>
</organism>
<protein>
    <recommendedName>
        <fullName evidence="3">EF-hand domain-containing protein</fullName>
    </recommendedName>
</protein>
<evidence type="ECO:0000256" key="1">
    <source>
        <dbReference type="ARBA" id="ARBA00022837"/>
    </source>
</evidence>
<sequence>MLKKFVKRRNRDDSDNEKRVSVKHRDGKKSRAPLLDSSIVEALHAAILNKRKISTLELCQVFEKYDIEEVGSVDDTTFAKCIKKIGIQWKKEQLSTVEECFRLRKNAIDYYNFVDFAINPRDSEKLATIGADIRQSIEHYDKRSGEQPFNVFDELQRLDKNEKLWITCEAFQTFLEKKKPVDFELSAKQIRVLTDRFSFDYSDGKSGVDYSQFAQWLQPSFHFKLKDLQKRLSALLNESRRRNGLKVKDIFESIDEDESGFISRIEFKEALVDLGLPVTDAKIKCLVESLDKDGDGKINYKEFTAMFAEVSENEESEDDKKAKKTKKPQVKAYIDPAVLEAMQKAVHHKQRKNAFDVAAVFEKYDTEELGVLNEAKFIKGLSKLGVKLTKEQTSRLITGFRSSKNSSDSVDYYAFVDYLMYLPDTKKLEKILDNLQHKIRAYDKKSGEQPLNLFKSLEKLDTKERGWITQEAFESFFEKHSDIAFDLSSSEIKCLCKRFEYQYSSSYKGKTKMIQGIDYEQCAKWIQPSMHMDIKTLHHTVQTLIHQAQKAHKLNLNDVFHDIDDDDNGYITRLELKETLRAMGLPLTDTQIKLLMDEYDTNGDGKIEYKEFVQAMGSNEESDNEKKISKNKSTGNKDNKDTVLSPAIIKAISKAVRQDRKISSTELVSHFEKLDKEENGHLEYAEFQKVLSKCAIHLKKEQIKAIASCFRKGKKGIDYYDFVDFATNIADTDKLSTIGNRMRAAIAKYDKSSGEQPYNALESLRKGDKKKLLRLKPSTFESYLRSNGVVDYDLNDREISTILERFEFIYDDNSKGTDYEQFSRWLQPAMHYDLEELHLHVKRLFRKTKRSWKDLFNTMDEDGSGSVSCIEFKEALIDLGMPLTDGQIRCLIEEYDNDGDGKMQYKEFVKALADDGEESER</sequence>
<evidence type="ECO:0000256" key="2">
    <source>
        <dbReference type="SAM" id="MobiDB-lite"/>
    </source>
</evidence>
<dbReference type="CDD" id="cd00051">
    <property type="entry name" value="EFh"/>
    <property type="match status" value="3"/>
</dbReference>
<feature type="compositionally biased region" description="Basic and acidic residues" evidence="2">
    <location>
        <begin position="10"/>
        <end position="24"/>
    </location>
</feature>
<feature type="domain" description="EF-hand" evidence="3">
    <location>
        <begin position="551"/>
        <end position="586"/>
    </location>
</feature>
<dbReference type="InterPro" id="IPR052603">
    <property type="entry name" value="EFCB6"/>
</dbReference>
<feature type="region of interest" description="Disordered" evidence="2">
    <location>
        <begin position="616"/>
        <end position="641"/>
    </location>
</feature>
<dbReference type="Pfam" id="PF13499">
    <property type="entry name" value="EF-hand_7"/>
    <property type="match status" value="3"/>
</dbReference>
<evidence type="ECO:0000259" key="3">
    <source>
        <dbReference type="PROSITE" id="PS50222"/>
    </source>
</evidence>
<dbReference type="Gene3D" id="1.10.238.10">
    <property type="entry name" value="EF-hand"/>
    <property type="match status" value="6"/>
</dbReference>
<feature type="domain" description="EF-hand" evidence="3">
    <location>
        <begin position="847"/>
        <end position="882"/>
    </location>
</feature>
<feature type="domain" description="EF-hand" evidence="3">
    <location>
        <begin position="662"/>
        <end position="697"/>
    </location>
</feature>
<proteinExistence type="predicted"/>
<feature type="domain" description="EF-hand" evidence="3">
    <location>
        <begin position="278"/>
        <end position="313"/>
    </location>
</feature>
<name>A0A1V9YMC7_9STRA</name>
<dbReference type="SMART" id="SM00054">
    <property type="entry name" value="EFh"/>
    <property type="match status" value="9"/>
</dbReference>
<dbReference type="InterPro" id="IPR002048">
    <property type="entry name" value="EF_hand_dom"/>
</dbReference>
<dbReference type="SUPFAM" id="SSF47473">
    <property type="entry name" value="EF-hand"/>
    <property type="match status" value="4"/>
</dbReference>
<feature type="domain" description="EF-hand" evidence="3">
    <location>
        <begin position="587"/>
        <end position="622"/>
    </location>
</feature>
<dbReference type="AlphaFoldDB" id="A0A1V9YMC7"/>
<dbReference type="OrthoDB" id="26525at2759"/>
<feature type="domain" description="EF-hand" evidence="3">
    <location>
        <begin position="883"/>
        <end position="918"/>
    </location>
</feature>
<dbReference type="InterPro" id="IPR011992">
    <property type="entry name" value="EF-hand-dom_pair"/>
</dbReference>
<accession>A0A1V9YMC7</accession>
<keyword evidence="5" id="KW-1185">Reference proteome</keyword>
<dbReference type="PANTHER" id="PTHR20875:SF0">
    <property type="entry name" value="GH12158P"/>
    <property type="match status" value="1"/>
</dbReference>
<feature type="region of interest" description="Disordered" evidence="2">
    <location>
        <begin position="1"/>
        <end position="29"/>
    </location>
</feature>
<dbReference type="STRING" id="74557.A0A1V9YMC7"/>
<dbReference type="EMBL" id="JNBS01003470">
    <property type="protein sequence ID" value="OQR86863.1"/>
    <property type="molecule type" value="Genomic_DNA"/>
</dbReference>
<comment type="caution">
    <text evidence="4">The sequence shown here is derived from an EMBL/GenBank/DDBJ whole genome shotgun (WGS) entry which is preliminary data.</text>
</comment>
<dbReference type="PROSITE" id="PS00303">
    <property type="entry name" value="S100_CABP"/>
    <property type="match status" value="1"/>
</dbReference>
<dbReference type="GO" id="GO:0005509">
    <property type="term" value="F:calcium ion binding"/>
    <property type="evidence" value="ECO:0007669"/>
    <property type="project" value="InterPro"/>
</dbReference>
<evidence type="ECO:0000313" key="5">
    <source>
        <dbReference type="Proteomes" id="UP000243217"/>
    </source>
</evidence>
<dbReference type="PROSITE" id="PS50222">
    <property type="entry name" value="EF_HAND_2"/>
    <property type="match status" value="7"/>
</dbReference>
<keyword evidence="1" id="KW-0106">Calcium</keyword>
<gene>
    <name evidence="4" type="ORF">THRCLA_22949</name>
</gene>
<feature type="domain" description="EF-hand" evidence="3">
    <location>
        <begin position="242"/>
        <end position="277"/>
    </location>
</feature>
<evidence type="ECO:0000313" key="4">
    <source>
        <dbReference type="EMBL" id="OQR86863.1"/>
    </source>
</evidence>
<dbReference type="PROSITE" id="PS00018">
    <property type="entry name" value="EF_HAND_1"/>
    <property type="match status" value="6"/>
</dbReference>
<reference evidence="4 5" key="1">
    <citation type="journal article" date="2014" name="Genome Biol. Evol.">
        <title>The secreted proteins of Achlya hypogyna and Thraustotheca clavata identify the ancestral oomycete secretome and reveal gene acquisitions by horizontal gene transfer.</title>
        <authorList>
            <person name="Misner I."/>
            <person name="Blouin N."/>
            <person name="Leonard G."/>
            <person name="Richards T.A."/>
            <person name="Lane C.E."/>
        </authorList>
    </citation>
    <scope>NUCLEOTIDE SEQUENCE [LARGE SCALE GENOMIC DNA]</scope>
    <source>
        <strain evidence="4 5">ATCC 34112</strain>
    </source>
</reference>
<dbReference type="PANTHER" id="PTHR20875">
    <property type="entry name" value="EF-HAND CALCIUM-BINDING DOMAIN-CONTAINING PROTEIN 6-RELATED"/>
    <property type="match status" value="1"/>
</dbReference>
<dbReference type="Proteomes" id="UP000243217">
    <property type="component" value="Unassembled WGS sequence"/>
</dbReference>
<dbReference type="InterPro" id="IPR018247">
    <property type="entry name" value="EF_Hand_1_Ca_BS"/>
</dbReference>